<dbReference type="PANTHER" id="PTHR47027">
    <property type="entry name" value="REVERSE TRANSCRIPTASE DOMAIN-CONTAINING PROTEIN"/>
    <property type="match status" value="1"/>
</dbReference>
<feature type="domain" description="Reverse transcriptase" evidence="1">
    <location>
        <begin position="1"/>
        <end position="220"/>
    </location>
</feature>
<reference evidence="2 3" key="1">
    <citation type="submission" date="2024-05" db="EMBL/GenBank/DDBJ databases">
        <authorList>
            <person name="Wallberg A."/>
        </authorList>
    </citation>
    <scope>NUCLEOTIDE SEQUENCE [LARGE SCALE GENOMIC DNA]</scope>
</reference>
<dbReference type="InterPro" id="IPR000477">
    <property type="entry name" value="RT_dom"/>
</dbReference>
<dbReference type="GO" id="GO:0071897">
    <property type="term" value="P:DNA biosynthetic process"/>
    <property type="evidence" value="ECO:0007669"/>
    <property type="project" value="UniProtKB-ARBA"/>
</dbReference>
<dbReference type="SUPFAM" id="SSF56672">
    <property type="entry name" value="DNA/RNA polymerases"/>
    <property type="match status" value="1"/>
</dbReference>
<keyword evidence="3" id="KW-1185">Reference proteome</keyword>
<sequence>MIIKKVSYTADETQFGFRKGRGTTTAVSLAHDVVKYMNNKDTPVYICSLDAQKCFDSIWHDGLFHKLTGKIPDLHWIFLYKWYRSSKAQARWTGELSSQFNISKGMRQGSILSPRLFSVFINDLLLSLKSKEYGVKLHNFKLNLIAYADDINQFSTTTTGLQKLINTCESYARNWRMKFNPIKTKCTRIGKPVLMEPPTWQLDGQTINLSEDTTILGVNLTNNLKAKPHIKNRIRACNQSVFKLTTAGLSYPGLNCEVKTHIWNTVNCPMLTYGLETLHITNSEMGDLKSAQGSIVKRGLGLSKRSHYHRVLQACNIKPIEEVVAENAARLYHSIFQCDTPAKEFQCLLLSSYVLTGKAEIGTLLDRVIKAGHNPLNLIINKPTFSRHTTNEDGLVDSLRQLLYHENYQKPGSQEHILATLLTKSF</sequence>
<dbReference type="Proteomes" id="UP001497623">
    <property type="component" value="Unassembled WGS sequence"/>
</dbReference>
<dbReference type="PANTHER" id="PTHR47027:SF20">
    <property type="entry name" value="REVERSE TRANSCRIPTASE-LIKE PROTEIN WITH RNA-DIRECTED DNA POLYMERASE DOMAIN"/>
    <property type="match status" value="1"/>
</dbReference>
<dbReference type="PROSITE" id="PS50878">
    <property type="entry name" value="RT_POL"/>
    <property type="match status" value="1"/>
</dbReference>
<dbReference type="Pfam" id="PF00078">
    <property type="entry name" value="RVT_1"/>
    <property type="match status" value="1"/>
</dbReference>
<dbReference type="InterPro" id="IPR043502">
    <property type="entry name" value="DNA/RNA_pol_sf"/>
</dbReference>
<proteinExistence type="predicted"/>
<comment type="caution">
    <text evidence="2">The sequence shown here is derived from an EMBL/GenBank/DDBJ whole genome shotgun (WGS) entry which is preliminary data.</text>
</comment>
<dbReference type="CDD" id="cd01650">
    <property type="entry name" value="RT_nLTR_like"/>
    <property type="match status" value="1"/>
</dbReference>
<protein>
    <recommendedName>
        <fullName evidence="1">Reverse transcriptase domain-containing protein</fullName>
    </recommendedName>
</protein>
<organism evidence="2 3">
    <name type="scientific">Meganyctiphanes norvegica</name>
    <name type="common">Northern krill</name>
    <name type="synonym">Thysanopoda norvegica</name>
    <dbReference type="NCBI Taxonomy" id="48144"/>
    <lineage>
        <taxon>Eukaryota</taxon>
        <taxon>Metazoa</taxon>
        <taxon>Ecdysozoa</taxon>
        <taxon>Arthropoda</taxon>
        <taxon>Crustacea</taxon>
        <taxon>Multicrustacea</taxon>
        <taxon>Malacostraca</taxon>
        <taxon>Eumalacostraca</taxon>
        <taxon>Eucarida</taxon>
        <taxon>Euphausiacea</taxon>
        <taxon>Euphausiidae</taxon>
        <taxon>Meganyctiphanes</taxon>
    </lineage>
</organism>
<evidence type="ECO:0000313" key="2">
    <source>
        <dbReference type="EMBL" id="CAL4103766.1"/>
    </source>
</evidence>
<gene>
    <name evidence="2" type="ORF">MNOR_LOCUS17650</name>
</gene>
<dbReference type="EMBL" id="CAXKWB010012220">
    <property type="protein sequence ID" value="CAL4103766.1"/>
    <property type="molecule type" value="Genomic_DNA"/>
</dbReference>
<name>A0AAV2R0B6_MEGNR</name>
<evidence type="ECO:0000313" key="3">
    <source>
        <dbReference type="Proteomes" id="UP001497623"/>
    </source>
</evidence>
<dbReference type="AlphaFoldDB" id="A0AAV2R0B6"/>
<evidence type="ECO:0000259" key="1">
    <source>
        <dbReference type="PROSITE" id="PS50878"/>
    </source>
</evidence>
<accession>A0AAV2R0B6</accession>